<evidence type="ECO:0000256" key="1">
    <source>
        <dbReference type="SAM" id="MobiDB-lite"/>
    </source>
</evidence>
<feature type="compositionally biased region" description="Basic residues" evidence="1">
    <location>
        <begin position="19"/>
        <end position="41"/>
    </location>
</feature>
<evidence type="ECO:0000313" key="2">
    <source>
        <dbReference type="EMBL" id="BAD52793.1"/>
    </source>
</evidence>
<proteinExistence type="predicted"/>
<dbReference type="EMBL" id="AP003214">
    <property type="protein sequence ID" value="BAD52793.1"/>
    <property type="molecule type" value="Genomic_DNA"/>
</dbReference>
<accession>Q5ZCL7</accession>
<feature type="compositionally biased region" description="Pro residues" evidence="1">
    <location>
        <begin position="42"/>
        <end position="57"/>
    </location>
</feature>
<reference evidence="2" key="1">
    <citation type="journal article" date="2002" name="Nature">
        <title>The genome sequence and structure of rice chromosome 1.</title>
        <authorList>
            <person name="Sasaki T."/>
            <person name="Matsumoto T."/>
            <person name="Yamamoto K."/>
            <person name="Sakata K."/>
            <person name="Baba T."/>
            <person name="Katayose Y."/>
            <person name="Wu J."/>
            <person name="Niimura Y."/>
            <person name="Cheng Z."/>
            <person name="Nagamura Y."/>
            <person name="Antonio B.A."/>
            <person name="Kanamori H."/>
            <person name="Hosokawa S."/>
            <person name="Masukawa M."/>
            <person name="Arikawa K."/>
            <person name="Chiden Y."/>
            <person name="Hayashi M."/>
            <person name="Okamoto M."/>
            <person name="Ando T."/>
            <person name="Aoki H."/>
            <person name="Arita K."/>
            <person name="Hamada M."/>
            <person name="Harada C."/>
            <person name="Hijishita S."/>
            <person name="Honda M."/>
            <person name="Ichikawa Y."/>
            <person name="Idonuma A."/>
            <person name="Iijima M."/>
            <person name="Ikeda M."/>
            <person name="Ikeno M."/>
            <person name="Itoh S."/>
            <person name="Itoh T."/>
            <person name="Itoh Y."/>
            <person name="Itoh Y."/>
            <person name="Iwabuchi A."/>
            <person name="Kamiya K."/>
            <person name="Karasawa W."/>
            <person name="Katagiri S."/>
            <person name="Kikuta A."/>
            <person name="Kobayashi N."/>
            <person name="Kono I."/>
            <person name="Machita K."/>
            <person name="Maehara T."/>
            <person name="Mizuno H."/>
            <person name="Mizubayashi T."/>
            <person name="Mukai Y."/>
            <person name="Nagasaki H."/>
            <person name="Nakashima M."/>
            <person name="Nakama Y."/>
            <person name="Nakamichi Y."/>
            <person name="Nakamura M."/>
            <person name="Namiki N."/>
            <person name="Negishi M."/>
            <person name="Ohta I."/>
            <person name="Ono N."/>
            <person name="Saji S."/>
            <person name="Sakai K."/>
            <person name="Shibata M."/>
            <person name="Shimokawa T."/>
            <person name="Shomura A."/>
            <person name="Song J."/>
            <person name="Takazaki Y."/>
            <person name="Terasawa K."/>
            <person name="Tsuji K."/>
            <person name="Waki K."/>
            <person name="Yamagata H."/>
            <person name="Yamane H."/>
            <person name="Yoshiki S."/>
            <person name="Yoshihara R."/>
            <person name="Yukawa K."/>
            <person name="Zhong H."/>
            <person name="Iwama H."/>
            <person name="Endo T."/>
            <person name="Ito H."/>
            <person name="Hahn J.H."/>
            <person name="Kim H.I."/>
            <person name="Eun M.Y."/>
            <person name="Yano M."/>
            <person name="Jiang J."/>
            <person name="Gojobori T."/>
        </authorList>
    </citation>
    <scope>NUCLEOTIDE SEQUENCE [LARGE SCALE GENOMIC DNA]</scope>
</reference>
<name>Q5ZCL7_ORYSJ</name>
<sequence>MPHRHIPIHPPSRCPLGPHPHRRRMPIHPARPRCFRLHPHRAAPPPPSSALHPPPPSCQRRLRLHAASPVALPAGSILHLHHDASAPPYSHRVTDHRRIGIDGVCRLKSAPSRHTSVPAPPNSVRPRPRPNLSVLTFLDEIWS</sequence>
<organism evidence="2">
    <name type="scientific">Oryza sativa subsp. japonica</name>
    <name type="common">Rice</name>
    <dbReference type="NCBI Taxonomy" id="39947"/>
    <lineage>
        <taxon>Eukaryota</taxon>
        <taxon>Viridiplantae</taxon>
        <taxon>Streptophyta</taxon>
        <taxon>Embryophyta</taxon>
        <taxon>Tracheophyta</taxon>
        <taxon>Spermatophyta</taxon>
        <taxon>Magnoliopsida</taxon>
        <taxon>Liliopsida</taxon>
        <taxon>Poales</taxon>
        <taxon>Poaceae</taxon>
        <taxon>BOP clade</taxon>
        <taxon>Oryzoideae</taxon>
        <taxon>Oryzeae</taxon>
        <taxon>Oryzinae</taxon>
        <taxon>Oryza</taxon>
        <taxon>Oryza sativa</taxon>
    </lineage>
</organism>
<dbReference type="AlphaFoldDB" id="Q5ZCL7"/>
<dbReference type="Proteomes" id="UP000817658">
    <property type="component" value="Chromosome 1"/>
</dbReference>
<feature type="region of interest" description="Disordered" evidence="1">
    <location>
        <begin position="1"/>
        <end position="58"/>
    </location>
</feature>
<gene>
    <name evidence="2" type="primary">OSJNBa0083M16.13</name>
</gene>
<protein>
    <submittedName>
        <fullName evidence="2">Uncharacterized protein</fullName>
    </submittedName>
</protein>